<dbReference type="Pfam" id="PF00132">
    <property type="entry name" value="Hexapep"/>
    <property type="match status" value="1"/>
</dbReference>
<dbReference type="PIRSF" id="PIRSF000441">
    <property type="entry name" value="CysE"/>
    <property type="match status" value="1"/>
</dbReference>
<name>A0A1M5ZCN7_9FIRM</name>
<protein>
    <recommendedName>
        <fullName evidence="2 6">Serine acetyltransferase</fullName>
        <ecNumber evidence="6">2.3.1.30</ecNumber>
    </recommendedName>
</protein>
<evidence type="ECO:0000313" key="8">
    <source>
        <dbReference type="Proteomes" id="UP000183954"/>
    </source>
</evidence>
<dbReference type="Proteomes" id="UP000183954">
    <property type="component" value="Unassembled WGS sequence"/>
</dbReference>
<keyword evidence="4" id="KW-0677">Repeat</keyword>
<gene>
    <name evidence="7" type="ORF">SAMN02746098_03160</name>
</gene>
<evidence type="ECO:0000256" key="5">
    <source>
        <dbReference type="ARBA" id="ARBA00023315"/>
    </source>
</evidence>
<dbReference type="CDD" id="cd03354">
    <property type="entry name" value="LbH_SAT"/>
    <property type="match status" value="1"/>
</dbReference>
<evidence type="ECO:0000256" key="3">
    <source>
        <dbReference type="ARBA" id="ARBA00022679"/>
    </source>
</evidence>
<evidence type="ECO:0000256" key="1">
    <source>
        <dbReference type="ARBA" id="ARBA00007274"/>
    </source>
</evidence>
<dbReference type="InterPro" id="IPR018357">
    <property type="entry name" value="Hexapep_transf_CS"/>
</dbReference>
<evidence type="ECO:0000256" key="4">
    <source>
        <dbReference type="ARBA" id="ARBA00022737"/>
    </source>
</evidence>
<dbReference type="PANTHER" id="PTHR42811">
    <property type="entry name" value="SERINE ACETYLTRANSFERASE"/>
    <property type="match status" value="1"/>
</dbReference>
<comment type="similarity">
    <text evidence="1 6">Belongs to the transferase hexapeptide repeat family.</text>
</comment>
<dbReference type="STRING" id="1121420.SAMN02746098_03160"/>
<organism evidence="7 8">
    <name type="scientific">Desulfosporosinus lacus DSM 15449</name>
    <dbReference type="NCBI Taxonomy" id="1121420"/>
    <lineage>
        <taxon>Bacteria</taxon>
        <taxon>Bacillati</taxon>
        <taxon>Bacillota</taxon>
        <taxon>Clostridia</taxon>
        <taxon>Eubacteriales</taxon>
        <taxon>Desulfitobacteriaceae</taxon>
        <taxon>Desulfosporosinus</taxon>
    </lineage>
</organism>
<dbReference type="AlphaFoldDB" id="A0A1M5ZCN7"/>
<dbReference type="Gene3D" id="2.160.10.10">
    <property type="entry name" value="Hexapeptide repeat proteins"/>
    <property type="match status" value="1"/>
</dbReference>
<dbReference type="GO" id="GO:0009001">
    <property type="term" value="F:serine O-acetyltransferase activity"/>
    <property type="evidence" value="ECO:0007669"/>
    <property type="project" value="UniProtKB-EC"/>
</dbReference>
<evidence type="ECO:0000256" key="2">
    <source>
        <dbReference type="ARBA" id="ARBA00018522"/>
    </source>
</evidence>
<dbReference type="InterPro" id="IPR045304">
    <property type="entry name" value="LbH_SAT"/>
</dbReference>
<dbReference type="EC" id="2.3.1.30" evidence="6"/>
<dbReference type="GO" id="GO:0006535">
    <property type="term" value="P:cysteine biosynthetic process from serine"/>
    <property type="evidence" value="ECO:0007669"/>
    <property type="project" value="InterPro"/>
</dbReference>
<dbReference type="InterPro" id="IPR011004">
    <property type="entry name" value="Trimer_LpxA-like_sf"/>
</dbReference>
<dbReference type="EMBL" id="FQXJ01000011">
    <property type="protein sequence ID" value="SHI21929.1"/>
    <property type="molecule type" value="Genomic_DNA"/>
</dbReference>
<proteinExistence type="inferred from homology"/>
<reference evidence="8" key="1">
    <citation type="submission" date="2016-11" db="EMBL/GenBank/DDBJ databases">
        <authorList>
            <person name="Varghese N."/>
            <person name="Submissions S."/>
        </authorList>
    </citation>
    <scope>NUCLEOTIDE SEQUENCE [LARGE SCALE GENOMIC DNA]</scope>
    <source>
        <strain evidence="8">DSM 15449</strain>
    </source>
</reference>
<comment type="catalytic activity">
    <reaction evidence="6">
        <text>L-serine + acetyl-CoA = O-acetyl-L-serine + CoA</text>
        <dbReference type="Rhea" id="RHEA:24560"/>
        <dbReference type="ChEBI" id="CHEBI:33384"/>
        <dbReference type="ChEBI" id="CHEBI:57287"/>
        <dbReference type="ChEBI" id="CHEBI:57288"/>
        <dbReference type="ChEBI" id="CHEBI:58340"/>
        <dbReference type="EC" id="2.3.1.30"/>
    </reaction>
</comment>
<keyword evidence="5 6" id="KW-0012">Acyltransferase</keyword>
<dbReference type="PROSITE" id="PS00101">
    <property type="entry name" value="HEXAPEP_TRANSFERASES"/>
    <property type="match status" value="1"/>
</dbReference>
<evidence type="ECO:0000256" key="6">
    <source>
        <dbReference type="PIRNR" id="PIRNR000441"/>
    </source>
</evidence>
<dbReference type="RefSeq" id="WP_242947564.1">
    <property type="nucleotide sequence ID" value="NZ_FQXJ01000011.1"/>
</dbReference>
<dbReference type="InterPro" id="IPR001451">
    <property type="entry name" value="Hexapep"/>
</dbReference>
<keyword evidence="3 6" id="KW-0808">Transferase</keyword>
<dbReference type="SUPFAM" id="SSF51161">
    <property type="entry name" value="Trimeric LpxA-like enzymes"/>
    <property type="match status" value="1"/>
</dbReference>
<keyword evidence="8" id="KW-1185">Reference proteome</keyword>
<evidence type="ECO:0000313" key="7">
    <source>
        <dbReference type="EMBL" id="SHI21929.1"/>
    </source>
</evidence>
<dbReference type="InterPro" id="IPR005881">
    <property type="entry name" value="Ser_O-AcTrfase"/>
</dbReference>
<sequence>MAAHYQARYHWWFRFNRPLVHFQRTLRKAEYYESCRKDILGRIYLTVLKFKLMKLSTNLGFTIPRHVFGPGLSIAHWGSLVVHPDVRVGKNCRVHSAVNIGVFDGKCPTIGNNVYIGPGAKIFGGITIGDNVTIGANAVVNQNVPSNVTVAGVPAKIVSEKDSSKLVMKAYEKLVRK</sequence>
<accession>A0A1M5ZCN7</accession>
<dbReference type="GO" id="GO:0005737">
    <property type="term" value="C:cytoplasm"/>
    <property type="evidence" value="ECO:0007669"/>
    <property type="project" value="InterPro"/>
</dbReference>